<dbReference type="RefSeq" id="WP_148807980.1">
    <property type="nucleotide sequence ID" value="NZ_CP042243.1"/>
</dbReference>
<dbReference type="SUPFAM" id="SSF160148">
    <property type="entry name" value="CPE0013-like"/>
    <property type="match status" value="1"/>
</dbReference>
<dbReference type="Proteomes" id="UP000324646">
    <property type="component" value="Chromosome"/>
</dbReference>
<organism evidence="1 2">
    <name type="scientific">Crassaminicella thermophila</name>
    <dbReference type="NCBI Taxonomy" id="2599308"/>
    <lineage>
        <taxon>Bacteria</taxon>
        <taxon>Bacillati</taxon>
        <taxon>Bacillota</taxon>
        <taxon>Clostridia</taxon>
        <taxon>Eubacteriales</taxon>
        <taxon>Clostridiaceae</taxon>
        <taxon>Crassaminicella</taxon>
    </lineage>
</organism>
<sequence>MEKHELICIVCPMGCRLEAIKEKEEYKIEGNKCPRGKEYGIKELTNPTRVVTSTVRIKGGMLNRLPVKTNGDIPKEKIFECMKLLDLIEVEAPIKAGDIIVKDLFGTGVDIIAARSM</sequence>
<dbReference type="PANTHER" id="PTHR39450">
    <property type="entry name" value="MOLYBDOPTERIN OXIDOREDUCTASE, 4FE-4S CLUSTER-BINDING SUBUNIT"/>
    <property type="match status" value="1"/>
</dbReference>
<dbReference type="PANTHER" id="PTHR39450:SF1">
    <property type="entry name" value="DUF1667 DOMAIN-CONTAINING PROTEIN"/>
    <property type="match status" value="1"/>
</dbReference>
<dbReference type="OrthoDB" id="9811531at2"/>
<evidence type="ECO:0000313" key="2">
    <source>
        <dbReference type="Proteomes" id="UP000324646"/>
    </source>
</evidence>
<evidence type="ECO:0000313" key="1">
    <source>
        <dbReference type="EMBL" id="QEK10906.1"/>
    </source>
</evidence>
<dbReference type="InterPro" id="IPR012460">
    <property type="entry name" value="DUF1667"/>
</dbReference>
<name>A0A5C0SB08_CRATE</name>
<dbReference type="InterPro" id="IPR036593">
    <property type="entry name" value="CPE0013-like_sf"/>
</dbReference>
<dbReference type="Gene3D" id="3.10.530.10">
    <property type="entry name" value="CPE0013-like"/>
    <property type="match status" value="1"/>
</dbReference>
<dbReference type="Pfam" id="PF07892">
    <property type="entry name" value="DUF1667"/>
    <property type="match status" value="1"/>
</dbReference>
<dbReference type="KEGG" id="crs:FQB35_00145"/>
<protein>
    <submittedName>
        <fullName evidence="1">DUF1667 domain-containing protein</fullName>
    </submittedName>
</protein>
<accession>A0A5C0SB08</accession>
<keyword evidence="2" id="KW-1185">Reference proteome</keyword>
<gene>
    <name evidence="1" type="ORF">FQB35_00145</name>
</gene>
<dbReference type="AlphaFoldDB" id="A0A5C0SB08"/>
<reference evidence="1 2" key="1">
    <citation type="submission" date="2019-07" db="EMBL/GenBank/DDBJ databases">
        <title>Complete genome of Crassaminicella thermophila SY095.</title>
        <authorList>
            <person name="Li X."/>
        </authorList>
    </citation>
    <scope>NUCLEOTIDE SEQUENCE [LARGE SCALE GENOMIC DNA]</scope>
    <source>
        <strain evidence="1 2">SY095</strain>
    </source>
</reference>
<proteinExistence type="predicted"/>
<dbReference type="EMBL" id="CP042243">
    <property type="protein sequence ID" value="QEK10906.1"/>
    <property type="molecule type" value="Genomic_DNA"/>
</dbReference>